<proteinExistence type="predicted"/>
<dbReference type="EMBL" id="MU267896">
    <property type="protein sequence ID" value="KAH7907534.1"/>
    <property type="molecule type" value="Genomic_DNA"/>
</dbReference>
<organism evidence="1 2">
    <name type="scientific">Hygrophoropsis aurantiaca</name>
    <dbReference type="NCBI Taxonomy" id="72124"/>
    <lineage>
        <taxon>Eukaryota</taxon>
        <taxon>Fungi</taxon>
        <taxon>Dikarya</taxon>
        <taxon>Basidiomycota</taxon>
        <taxon>Agaricomycotina</taxon>
        <taxon>Agaricomycetes</taxon>
        <taxon>Agaricomycetidae</taxon>
        <taxon>Boletales</taxon>
        <taxon>Coniophorineae</taxon>
        <taxon>Hygrophoropsidaceae</taxon>
        <taxon>Hygrophoropsis</taxon>
    </lineage>
</organism>
<evidence type="ECO:0000313" key="1">
    <source>
        <dbReference type="EMBL" id="KAH7907534.1"/>
    </source>
</evidence>
<accession>A0ACB8A3D6</accession>
<sequence>MGSQREPPAFLSFQSIPSSTIWCIKASSRETRKKANAASGAILNVINSNIKTLTRIRRTHAKFAALNMNLEEGFVVDEPPDLGEEDIEETIDERPWRSQ</sequence>
<name>A0ACB8A3D6_9AGAM</name>
<protein>
    <submittedName>
        <fullName evidence="1">Uncharacterized protein</fullName>
    </submittedName>
</protein>
<evidence type="ECO:0000313" key="2">
    <source>
        <dbReference type="Proteomes" id="UP000790377"/>
    </source>
</evidence>
<reference evidence="1" key="1">
    <citation type="journal article" date="2021" name="New Phytol.">
        <title>Evolutionary innovations through gain and loss of genes in the ectomycorrhizal Boletales.</title>
        <authorList>
            <person name="Wu G."/>
            <person name="Miyauchi S."/>
            <person name="Morin E."/>
            <person name="Kuo A."/>
            <person name="Drula E."/>
            <person name="Varga T."/>
            <person name="Kohler A."/>
            <person name="Feng B."/>
            <person name="Cao Y."/>
            <person name="Lipzen A."/>
            <person name="Daum C."/>
            <person name="Hundley H."/>
            <person name="Pangilinan J."/>
            <person name="Johnson J."/>
            <person name="Barry K."/>
            <person name="LaButti K."/>
            <person name="Ng V."/>
            <person name="Ahrendt S."/>
            <person name="Min B."/>
            <person name="Choi I.G."/>
            <person name="Park H."/>
            <person name="Plett J.M."/>
            <person name="Magnuson J."/>
            <person name="Spatafora J.W."/>
            <person name="Nagy L.G."/>
            <person name="Henrissat B."/>
            <person name="Grigoriev I.V."/>
            <person name="Yang Z.L."/>
            <person name="Xu J."/>
            <person name="Martin F.M."/>
        </authorList>
    </citation>
    <scope>NUCLEOTIDE SEQUENCE</scope>
    <source>
        <strain evidence="1">ATCC 28755</strain>
    </source>
</reference>
<comment type="caution">
    <text evidence="1">The sequence shown here is derived from an EMBL/GenBank/DDBJ whole genome shotgun (WGS) entry which is preliminary data.</text>
</comment>
<keyword evidence="2" id="KW-1185">Reference proteome</keyword>
<dbReference type="Proteomes" id="UP000790377">
    <property type="component" value="Unassembled WGS sequence"/>
</dbReference>
<gene>
    <name evidence="1" type="ORF">BJ138DRAFT_1213129</name>
</gene>